<feature type="transmembrane region" description="Helical" evidence="8">
    <location>
        <begin position="269"/>
        <end position="293"/>
    </location>
</feature>
<feature type="transmembrane region" description="Helical" evidence="8">
    <location>
        <begin position="305"/>
        <end position="325"/>
    </location>
</feature>
<keyword evidence="7 8" id="KW-0472">Membrane</keyword>
<keyword evidence="3" id="KW-0813">Transport</keyword>
<evidence type="ECO:0000256" key="7">
    <source>
        <dbReference type="ARBA" id="ARBA00023136"/>
    </source>
</evidence>
<evidence type="ECO:0000256" key="5">
    <source>
        <dbReference type="ARBA" id="ARBA00022692"/>
    </source>
</evidence>
<dbReference type="Proteomes" id="UP001240171">
    <property type="component" value="Unassembled WGS sequence"/>
</dbReference>
<feature type="transmembrane region" description="Helical" evidence="8">
    <location>
        <begin position="12"/>
        <end position="30"/>
    </location>
</feature>
<evidence type="ECO:0000256" key="8">
    <source>
        <dbReference type="SAM" id="Phobius"/>
    </source>
</evidence>
<protein>
    <submittedName>
        <fullName evidence="9">GerAB/ArcD/ProY family transporter</fullName>
    </submittedName>
</protein>
<name>A0ABT9CFG9_9BACL</name>
<evidence type="ECO:0000256" key="6">
    <source>
        <dbReference type="ARBA" id="ARBA00022989"/>
    </source>
</evidence>
<dbReference type="PANTHER" id="PTHR34975">
    <property type="entry name" value="SPORE GERMINATION PROTEIN A2"/>
    <property type="match status" value="1"/>
</dbReference>
<evidence type="ECO:0000313" key="10">
    <source>
        <dbReference type="Proteomes" id="UP001240171"/>
    </source>
</evidence>
<dbReference type="RefSeq" id="WP_305023624.1">
    <property type="nucleotide sequence ID" value="NZ_JAUQTB010000003.1"/>
</dbReference>
<dbReference type="InterPro" id="IPR004761">
    <property type="entry name" value="Spore_GerAB"/>
</dbReference>
<comment type="similarity">
    <text evidence="2">Belongs to the amino acid-polyamine-organocation (APC) superfamily. Spore germination protein (SGP) (TC 2.A.3.9) family.</text>
</comment>
<keyword evidence="10" id="KW-1185">Reference proteome</keyword>
<sequence>MNRDKVSAGQMLSMMMLFEMGTALVVNIGIEARKDAWISIFIAMVGGAMLFFGYGTLAKWYPRDPLTVYARILLGRFLGTMVGVMYLIYFMYIAGRNVRDATNLIAISTLPHTPFLVISIFMILIVIYVLHHGIEVLARTALVFMAVMLGIGILSNSLLVASGSLELERILPVLQQGWGPIWRGVFQETLVFPFGEMICFTMLIPFMASPDKGRRLGILAIILSGLVLSDTTVMNIATLGYNIVEGSVFPLLTTIGKVQVSEFIQRLDVLVLMTLMIGAFFKISLFYCAALLAASDIFRIPYKKLLFPMGFIVLIWSFIMAESFVKHLQFGKLAILYVHPLFVYLFPFLLLIAGLLRRRRERRGRRNQA</sequence>
<proteinExistence type="inferred from homology"/>
<keyword evidence="5 8" id="KW-0812">Transmembrane</keyword>
<dbReference type="Pfam" id="PF03845">
    <property type="entry name" value="Spore_permease"/>
    <property type="match status" value="1"/>
</dbReference>
<keyword evidence="4" id="KW-0309">Germination</keyword>
<organism evidence="9 10">
    <name type="scientific">Paenibacillus lacisoli</name>
    <dbReference type="NCBI Taxonomy" id="3064525"/>
    <lineage>
        <taxon>Bacteria</taxon>
        <taxon>Bacillati</taxon>
        <taxon>Bacillota</taxon>
        <taxon>Bacilli</taxon>
        <taxon>Bacillales</taxon>
        <taxon>Paenibacillaceae</taxon>
        <taxon>Paenibacillus</taxon>
    </lineage>
</organism>
<reference evidence="9 10" key="1">
    <citation type="submission" date="2023-07" db="EMBL/GenBank/DDBJ databases">
        <title>Paenibacillus sp. JX-17 nov. isolated from soil.</title>
        <authorList>
            <person name="Wan Y."/>
            <person name="Liu B."/>
        </authorList>
    </citation>
    <scope>NUCLEOTIDE SEQUENCE [LARGE SCALE GENOMIC DNA]</scope>
    <source>
        <strain evidence="9 10">JX-17</strain>
    </source>
</reference>
<accession>A0ABT9CFG9</accession>
<feature type="transmembrane region" description="Helical" evidence="8">
    <location>
        <begin position="112"/>
        <end position="130"/>
    </location>
</feature>
<keyword evidence="6 8" id="KW-1133">Transmembrane helix</keyword>
<feature type="transmembrane region" description="Helical" evidence="8">
    <location>
        <begin position="218"/>
        <end position="244"/>
    </location>
</feature>
<feature type="transmembrane region" description="Helical" evidence="8">
    <location>
        <begin position="142"/>
        <end position="165"/>
    </location>
</feature>
<gene>
    <name evidence="9" type="ORF">Q5741_08375</name>
</gene>
<dbReference type="NCBIfam" id="TIGR00912">
    <property type="entry name" value="2A0309"/>
    <property type="match status" value="1"/>
</dbReference>
<feature type="transmembrane region" description="Helical" evidence="8">
    <location>
        <begin position="36"/>
        <end position="57"/>
    </location>
</feature>
<evidence type="ECO:0000256" key="2">
    <source>
        <dbReference type="ARBA" id="ARBA00007998"/>
    </source>
</evidence>
<evidence type="ECO:0000313" key="9">
    <source>
        <dbReference type="EMBL" id="MDO7906431.1"/>
    </source>
</evidence>
<evidence type="ECO:0000256" key="1">
    <source>
        <dbReference type="ARBA" id="ARBA00004141"/>
    </source>
</evidence>
<evidence type="ECO:0000256" key="4">
    <source>
        <dbReference type="ARBA" id="ARBA00022544"/>
    </source>
</evidence>
<comment type="caution">
    <text evidence="9">The sequence shown here is derived from an EMBL/GenBank/DDBJ whole genome shotgun (WGS) entry which is preliminary data.</text>
</comment>
<evidence type="ECO:0000256" key="3">
    <source>
        <dbReference type="ARBA" id="ARBA00022448"/>
    </source>
</evidence>
<comment type="subcellular location">
    <subcellularLocation>
        <location evidence="1">Membrane</location>
        <topology evidence="1">Multi-pass membrane protein</topology>
    </subcellularLocation>
</comment>
<feature type="transmembrane region" description="Helical" evidence="8">
    <location>
        <begin position="69"/>
        <end position="92"/>
    </location>
</feature>
<feature type="transmembrane region" description="Helical" evidence="8">
    <location>
        <begin position="337"/>
        <end position="356"/>
    </location>
</feature>
<dbReference type="PANTHER" id="PTHR34975:SF2">
    <property type="entry name" value="SPORE GERMINATION PROTEIN A2"/>
    <property type="match status" value="1"/>
</dbReference>
<dbReference type="EMBL" id="JAUQTB010000003">
    <property type="protein sequence ID" value="MDO7906431.1"/>
    <property type="molecule type" value="Genomic_DNA"/>
</dbReference>